<sequence>MMQLSTMEKLCVFSRVHRHRRRRHRRLHHGVSPAPPAGGGGAGLMSLSTPTTCCIEGLFSGEHSTISRSATVIVVFAAPLVPPSSSSSLSLASTMLRLFRFRITPRAQLTVESSHLTCPVTSSNTSTPKLYTSLSGVIVEEDVGWDQIAVHNWTSR</sequence>
<accession>A0A0E0NC88</accession>
<dbReference type="Gramene" id="ORUFI02G10170.1">
    <property type="protein sequence ID" value="ORUFI02G10170.1"/>
    <property type="gene ID" value="ORUFI02G10170"/>
</dbReference>
<evidence type="ECO:0000313" key="2">
    <source>
        <dbReference type="Proteomes" id="UP000008022"/>
    </source>
</evidence>
<dbReference type="EnsemblPlants" id="ORUFI02G10170.1">
    <property type="protein sequence ID" value="ORUFI02G10170.1"/>
    <property type="gene ID" value="ORUFI02G10170"/>
</dbReference>
<reference evidence="2" key="1">
    <citation type="submission" date="2013-06" db="EMBL/GenBank/DDBJ databases">
        <authorList>
            <person name="Zhao Q."/>
        </authorList>
    </citation>
    <scope>NUCLEOTIDE SEQUENCE</scope>
    <source>
        <strain evidence="2">cv. W1943</strain>
    </source>
</reference>
<name>A0A0E0NC88_ORYRU</name>
<dbReference type="HOGENOM" id="CLU_1689573_0_0_1"/>
<protein>
    <submittedName>
        <fullName evidence="1">Uncharacterized protein</fullName>
    </submittedName>
</protein>
<dbReference type="Proteomes" id="UP000008022">
    <property type="component" value="Unassembled WGS sequence"/>
</dbReference>
<evidence type="ECO:0000313" key="1">
    <source>
        <dbReference type="EnsemblPlants" id="ORUFI02G10170.1"/>
    </source>
</evidence>
<dbReference type="AlphaFoldDB" id="A0A0E0NC88"/>
<keyword evidence="2" id="KW-1185">Reference proteome</keyword>
<proteinExistence type="predicted"/>
<organism evidence="1 2">
    <name type="scientific">Oryza rufipogon</name>
    <name type="common">Brownbeard rice</name>
    <name type="synonym">Asian wild rice</name>
    <dbReference type="NCBI Taxonomy" id="4529"/>
    <lineage>
        <taxon>Eukaryota</taxon>
        <taxon>Viridiplantae</taxon>
        <taxon>Streptophyta</taxon>
        <taxon>Embryophyta</taxon>
        <taxon>Tracheophyta</taxon>
        <taxon>Spermatophyta</taxon>
        <taxon>Magnoliopsida</taxon>
        <taxon>Liliopsida</taxon>
        <taxon>Poales</taxon>
        <taxon>Poaceae</taxon>
        <taxon>BOP clade</taxon>
        <taxon>Oryzoideae</taxon>
        <taxon>Oryzeae</taxon>
        <taxon>Oryzinae</taxon>
        <taxon>Oryza</taxon>
    </lineage>
</organism>
<reference evidence="1" key="2">
    <citation type="submission" date="2015-06" db="UniProtKB">
        <authorList>
            <consortium name="EnsemblPlants"/>
        </authorList>
    </citation>
    <scope>IDENTIFICATION</scope>
</reference>